<comment type="caution">
    <text evidence="9">The sequence shown here is derived from an EMBL/GenBank/DDBJ whole genome shotgun (WGS) entry which is preliminary data.</text>
</comment>
<evidence type="ECO:0000313" key="10">
    <source>
        <dbReference type="Proteomes" id="UP000214365"/>
    </source>
</evidence>
<evidence type="ECO:0000256" key="5">
    <source>
        <dbReference type="ARBA" id="ARBA00022490"/>
    </source>
</evidence>
<dbReference type="InterPro" id="IPR050156">
    <property type="entry name" value="TC-AMP_synthase_SUA5"/>
</dbReference>
<comment type="catalytic activity">
    <reaction evidence="7">
        <text>L-threonine + hydrogencarbonate + ATP = L-threonylcarbamoyladenylate + diphosphate + H2O</text>
        <dbReference type="Rhea" id="RHEA:36407"/>
        <dbReference type="ChEBI" id="CHEBI:15377"/>
        <dbReference type="ChEBI" id="CHEBI:17544"/>
        <dbReference type="ChEBI" id="CHEBI:30616"/>
        <dbReference type="ChEBI" id="CHEBI:33019"/>
        <dbReference type="ChEBI" id="CHEBI:57926"/>
        <dbReference type="ChEBI" id="CHEBI:73682"/>
        <dbReference type="EC" id="2.7.7.87"/>
    </reaction>
</comment>
<dbReference type="GO" id="GO:0061710">
    <property type="term" value="F:L-threonylcarbamoyladenylate synthase"/>
    <property type="evidence" value="ECO:0007669"/>
    <property type="project" value="UniProtKB-EC"/>
</dbReference>
<gene>
    <name evidence="9" type="ORF">UA08_00614</name>
</gene>
<dbReference type="Pfam" id="PF01300">
    <property type="entry name" value="Sua5_yciO_yrdC"/>
    <property type="match status" value="1"/>
</dbReference>
<dbReference type="SUPFAM" id="SSF55821">
    <property type="entry name" value="YrdC/RibB"/>
    <property type="match status" value="1"/>
</dbReference>
<proteinExistence type="inferred from homology"/>
<dbReference type="Proteomes" id="UP000214365">
    <property type="component" value="Unassembled WGS sequence"/>
</dbReference>
<dbReference type="GO" id="GO:0000049">
    <property type="term" value="F:tRNA binding"/>
    <property type="evidence" value="ECO:0007669"/>
    <property type="project" value="TreeGrafter"/>
</dbReference>
<dbReference type="EMBL" id="LFMY01000001">
    <property type="protein sequence ID" value="OKL63906.1"/>
    <property type="molecule type" value="Genomic_DNA"/>
</dbReference>
<dbReference type="InterPro" id="IPR006070">
    <property type="entry name" value="Sua5-like_dom"/>
</dbReference>
<name>A0A225B934_TALAT</name>
<dbReference type="PROSITE" id="PS51163">
    <property type="entry name" value="YRDC"/>
    <property type="match status" value="1"/>
</dbReference>
<dbReference type="GO" id="GO:0006450">
    <property type="term" value="P:regulation of translational fidelity"/>
    <property type="evidence" value="ECO:0007669"/>
    <property type="project" value="TreeGrafter"/>
</dbReference>
<accession>A0A225B934</accession>
<dbReference type="AlphaFoldDB" id="A0A225B934"/>
<comment type="similarity">
    <text evidence="2">Belongs to the SUA5 family.</text>
</comment>
<dbReference type="Gene3D" id="3.90.870.10">
    <property type="entry name" value="DHBP synthase"/>
    <property type="match status" value="1"/>
</dbReference>
<keyword evidence="5" id="KW-0963">Cytoplasm</keyword>
<keyword evidence="6" id="KW-0808">Transferase</keyword>
<sequence length="239" mass="26256">MASIQAKTIPAPGQLPNVRHDALRVFNVLKAGGVAILPSEVGYAIFASSADAIERAFAAKQRKAGHSVGIIGTYDLHRGLHVLDDKRFEMTRVLTQDLDMPLIIVAPYRDDHPILKNTTPQTLAKASKNGTIAMYVGGGSLLTELCKLNEAAGQLVVGSSANVSGKGQKFRVQNIEQEVLDVADIIVNYGLQRYHIYGQASTSMDFENMRVIRKGSCYELLQERINKFWGIDLEKDETK</sequence>
<dbReference type="InterPro" id="IPR017945">
    <property type="entry name" value="DHBP_synth_RibB-like_a/b_dom"/>
</dbReference>
<feature type="domain" description="YrdC-like" evidence="8">
    <location>
        <begin position="19"/>
        <end position="217"/>
    </location>
</feature>
<evidence type="ECO:0000313" key="9">
    <source>
        <dbReference type="EMBL" id="OKL63906.1"/>
    </source>
</evidence>
<dbReference type="GeneID" id="31000369"/>
<evidence type="ECO:0000259" key="8">
    <source>
        <dbReference type="PROSITE" id="PS51163"/>
    </source>
</evidence>
<evidence type="ECO:0000256" key="1">
    <source>
        <dbReference type="ARBA" id="ARBA00004496"/>
    </source>
</evidence>
<evidence type="ECO:0000256" key="4">
    <source>
        <dbReference type="ARBA" id="ARBA00015492"/>
    </source>
</evidence>
<reference evidence="9 10" key="1">
    <citation type="submission" date="2015-06" db="EMBL/GenBank/DDBJ databases">
        <title>Talaromyces atroroseus IBT 11181 draft genome.</title>
        <authorList>
            <person name="Rasmussen K.B."/>
            <person name="Rasmussen S."/>
            <person name="Petersen B."/>
            <person name="Sicheritz-Ponten T."/>
            <person name="Mortensen U.H."/>
            <person name="Thrane U."/>
        </authorList>
    </citation>
    <scope>NUCLEOTIDE SEQUENCE [LARGE SCALE GENOMIC DNA]</scope>
    <source>
        <strain evidence="9 10">IBT 11181</strain>
    </source>
</reference>
<dbReference type="OrthoDB" id="4664297at2759"/>
<evidence type="ECO:0000256" key="3">
    <source>
        <dbReference type="ARBA" id="ARBA00012584"/>
    </source>
</evidence>
<evidence type="ECO:0000256" key="7">
    <source>
        <dbReference type="ARBA" id="ARBA00048366"/>
    </source>
</evidence>
<keyword evidence="10" id="KW-1185">Reference proteome</keyword>
<dbReference type="GO" id="GO:0003725">
    <property type="term" value="F:double-stranded RNA binding"/>
    <property type="evidence" value="ECO:0007669"/>
    <property type="project" value="InterPro"/>
</dbReference>
<evidence type="ECO:0000256" key="6">
    <source>
        <dbReference type="ARBA" id="ARBA00022679"/>
    </source>
</evidence>
<dbReference type="GO" id="GO:0005737">
    <property type="term" value="C:cytoplasm"/>
    <property type="evidence" value="ECO:0007669"/>
    <property type="project" value="UniProtKB-SubCell"/>
</dbReference>
<protein>
    <recommendedName>
        <fullName evidence="4">Threonylcarbamoyl-AMP synthase</fullName>
        <ecNumber evidence="3">2.7.7.87</ecNumber>
    </recommendedName>
</protein>
<dbReference type="RefSeq" id="XP_020124027.1">
    <property type="nucleotide sequence ID" value="XM_020260440.1"/>
</dbReference>
<dbReference type="PANTHER" id="PTHR17490:SF10">
    <property type="entry name" value="THREONYLCARBAMOYL-AMP SYNTHASE"/>
    <property type="match status" value="1"/>
</dbReference>
<organism evidence="9 10">
    <name type="scientific">Talaromyces atroroseus</name>
    <dbReference type="NCBI Taxonomy" id="1441469"/>
    <lineage>
        <taxon>Eukaryota</taxon>
        <taxon>Fungi</taxon>
        <taxon>Dikarya</taxon>
        <taxon>Ascomycota</taxon>
        <taxon>Pezizomycotina</taxon>
        <taxon>Eurotiomycetes</taxon>
        <taxon>Eurotiomycetidae</taxon>
        <taxon>Eurotiales</taxon>
        <taxon>Trichocomaceae</taxon>
        <taxon>Talaromyces</taxon>
        <taxon>Talaromyces sect. Trachyspermi</taxon>
    </lineage>
</organism>
<evidence type="ECO:0000256" key="2">
    <source>
        <dbReference type="ARBA" id="ARBA00007663"/>
    </source>
</evidence>
<dbReference type="PANTHER" id="PTHR17490">
    <property type="entry name" value="SUA5"/>
    <property type="match status" value="1"/>
</dbReference>
<comment type="subcellular location">
    <subcellularLocation>
        <location evidence="1">Cytoplasm</location>
    </subcellularLocation>
</comment>
<dbReference type="EC" id="2.7.7.87" evidence="3"/>